<dbReference type="CDD" id="cd00130">
    <property type="entry name" value="PAS"/>
    <property type="match status" value="2"/>
</dbReference>
<proteinExistence type="predicted"/>
<evidence type="ECO:0000259" key="15">
    <source>
        <dbReference type="PROSITE" id="PS50112"/>
    </source>
</evidence>
<evidence type="ECO:0000256" key="10">
    <source>
        <dbReference type="ARBA" id="ARBA00070152"/>
    </source>
</evidence>
<dbReference type="InterPro" id="IPR001610">
    <property type="entry name" value="PAC"/>
</dbReference>
<dbReference type="Pfam" id="PF00072">
    <property type="entry name" value="Response_reg"/>
    <property type="match status" value="1"/>
</dbReference>
<dbReference type="SUPFAM" id="SSF52172">
    <property type="entry name" value="CheY-like"/>
    <property type="match status" value="1"/>
</dbReference>
<dbReference type="PRINTS" id="PR00344">
    <property type="entry name" value="BCTRLSENSOR"/>
</dbReference>
<dbReference type="PANTHER" id="PTHR43047">
    <property type="entry name" value="TWO-COMPONENT HISTIDINE PROTEIN KINASE"/>
    <property type="match status" value="1"/>
</dbReference>
<dbReference type="SUPFAM" id="SSF55874">
    <property type="entry name" value="ATPase domain of HSP90 chaperone/DNA topoisomerase II/histidine kinase"/>
    <property type="match status" value="1"/>
</dbReference>
<evidence type="ECO:0000259" key="14">
    <source>
        <dbReference type="PROSITE" id="PS50110"/>
    </source>
</evidence>
<dbReference type="InterPro" id="IPR013767">
    <property type="entry name" value="PAS_fold"/>
</dbReference>
<dbReference type="PROSITE" id="PS50113">
    <property type="entry name" value="PAC"/>
    <property type="match status" value="1"/>
</dbReference>
<dbReference type="PANTHER" id="PTHR43047:SF64">
    <property type="entry name" value="HISTIDINE KINASE CONTAINING CHEY-HOMOLOGOUS RECEIVER DOMAIN AND PAS DOMAIN-RELATED"/>
    <property type="match status" value="1"/>
</dbReference>
<dbReference type="EC" id="2.7.13.3" evidence="2"/>
<keyword evidence="4" id="KW-0808">Transferase</keyword>
<dbReference type="Pfam" id="PF13188">
    <property type="entry name" value="PAS_8"/>
    <property type="match status" value="1"/>
</dbReference>
<feature type="modified residue" description="4-aspartylphosphate" evidence="11">
    <location>
        <position position="805"/>
    </location>
</feature>
<protein>
    <recommendedName>
        <fullName evidence="10">Virulence sensor protein BvgS</fullName>
        <ecNumber evidence="2">2.7.13.3</ecNumber>
    </recommendedName>
</protein>
<feature type="domain" description="Histidine kinase" evidence="13">
    <location>
        <begin position="511"/>
        <end position="729"/>
    </location>
</feature>
<gene>
    <name evidence="17" type="ORF">F7Q92_17285</name>
</gene>
<dbReference type="Pfam" id="PF00989">
    <property type="entry name" value="PAS"/>
    <property type="match status" value="1"/>
</dbReference>
<evidence type="ECO:0000313" key="17">
    <source>
        <dbReference type="EMBL" id="KAB0576807.1"/>
    </source>
</evidence>
<dbReference type="SUPFAM" id="SSF55785">
    <property type="entry name" value="PYP-like sensor domain (PAS domain)"/>
    <property type="match status" value="2"/>
</dbReference>
<dbReference type="InterPro" id="IPR013656">
    <property type="entry name" value="PAS_4"/>
</dbReference>
<dbReference type="InterPro" id="IPR036890">
    <property type="entry name" value="HATPase_C_sf"/>
</dbReference>
<comment type="catalytic activity">
    <reaction evidence="1">
        <text>ATP + protein L-histidine = ADP + protein N-phospho-L-histidine.</text>
        <dbReference type="EC" id="2.7.13.3"/>
    </reaction>
</comment>
<evidence type="ECO:0000259" key="13">
    <source>
        <dbReference type="PROSITE" id="PS50109"/>
    </source>
</evidence>
<dbReference type="Pfam" id="PF02518">
    <property type="entry name" value="HATPase_c"/>
    <property type="match status" value="1"/>
</dbReference>
<feature type="region of interest" description="Disordered" evidence="12">
    <location>
        <begin position="1"/>
        <end position="26"/>
    </location>
</feature>
<evidence type="ECO:0000256" key="1">
    <source>
        <dbReference type="ARBA" id="ARBA00000085"/>
    </source>
</evidence>
<dbReference type="InterPro" id="IPR003594">
    <property type="entry name" value="HATPase_dom"/>
</dbReference>
<feature type="domain" description="Response regulatory" evidence="14">
    <location>
        <begin position="751"/>
        <end position="872"/>
    </location>
</feature>
<accession>A0A643F854</accession>
<dbReference type="SMART" id="SM00388">
    <property type="entry name" value="HisKA"/>
    <property type="match status" value="1"/>
</dbReference>
<dbReference type="InterPro" id="IPR000014">
    <property type="entry name" value="PAS"/>
</dbReference>
<keyword evidence="8" id="KW-0843">Virulence</keyword>
<dbReference type="Proteomes" id="UP000430120">
    <property type="component" value="Unassembled WGS sequence"/>
</dbReference>
<evidence type="ECO:0000313" key="18">
    <source>
        <dbReference type="Proteomes" id="UP000430120"/>
    </source>
</evidence>
<keyword evidence="7" id="KW-0902">Two-component regulatory system</keyword>
<dbReference type="GO" id="GO:0000155">
    <property type="term" value="F:phosphorelay sensor kinase activity"/>
    <property type="evidence" value="ECO:0007669"/>
    <property type="project" value="InterPro"/>
</dbReference>
<dbReference type="InterPro" id="IPR003661">
    <property type="entry name" value="HisK_dim/P_dom"/>
</dbReference>
<dbReference type="PROSITE" id="PS50109">
    <property type="entry name" value="HIS_KIN"/>
    <property type="match status" value="1"/>
</dbReference>
<dbReference type="InterPro" id="IPR000700">
    <property type="entry name" value="PAS-assoc_C"/>
</dbReference>
<keyword evidence="5" id="KW-0732">Signal</keyword>
<dbReference type="SMART" id="SM00448">
    <property type="entry name" value="REC"/>
    <property type="match status" value="1"/>
</dbReference>
<dbReference type="CDD" id="cd16922">
    <property type="entry name" value="HATPase_EvgS-ArcB-TorS-like"/>
    <property type="match status" value="1"/>
</dbReference>
<dbReference type="InterPro" id="IPR011006">
    <property type="entry name" value="CheY-like_superfamily"/>
</dbReference>
<evidence type="ECO:0000256" key="4">
    <source>
        <dbReference type="ARBA" id="ARBA00022679"/>
    </source>
</evidence>
<dbReference type="CDD" id="cd00082">
    <property type="entry name" value="HisKA"/>
    <property type="match status" value="1"/>
</dbReference>
<dbReference type="Gene3D" id="3.30.450.20">
    <property type="entry name" value="PAS domain"/>
    <property type="match status" value="2"/>
</dbReference>
<dbReference type="PROSITE" id="PS50112">
    <property type="entry name" value="PAS"/>
    <property type="match status" value="1"/>
</dbReference>
<dbReference type="CDD" id="cd17546">
    <property type="entry name" value="REC_hyHK_CKI1_RcsC-like"/>
    <property type="match status" value="1"/>
</dbReference>
<dbReference type="SMART" id="SM00091">
    <property type="entry name" value="PAS"/>
    <property type="match status" value="3"/>
</dbReference>
<feature type="region of interest" description="Disordered" evidence="12">
    <location>
        <begin position="86"/>
        <end position="115"/>
    </location>
</feature>
<dbReference type="AlphaFoldDB" id="A0A643F854"/>
<dbReference type="SMART" id="SM00387">
    <property type="entry name" value="HATPase_c"/>
    <property type="match status" value="1"/>
</dbReference>
<evidence type="ECO:0000256" key="12">
    <source>
        <dbReference type="SAM" id="MobiDB-lite"/>
    </source>
</evidence>
<evidence type="ECO:0000256" key="8">
    <source>
        <dbReference type="ARBA" id="ARBA00023026"/>
    </source>
</evidence>
<keyword evidence="18" id="KW-1185">Reference proteome</keyword>
<evidence type="ECO:0000256" key="11">
    <source>
        <dbReference type="PROSITE-ProRule" id="PRU00169"/>
    </source>
</evidence>
<evidence type="ECO:0000256" key="7">
    <source>
        <dbReference type="ARBA" id="ARBA00023012"/>
    </source>
</evidence>
<dbReference type="SUPFAM" id="SSF47384">
    <property type="entry name" value="Homodimeric domain of signal transducing histidine kinase"/>
    <property type="match status" value="1"/>
</dbReference>
<dbReference type="InterPro" id="IPR004358">
    <property type="entry name" value="Sig_transdc_His_kin-like_C"/>
</dbReference>
<evidence type="ECO:0000256" key="5">
    <source>
        <dbReference type="ARBA" id="ARBA00022729"/>
    </source>
</evidence>
<evidence type="ECO:0000256" key="3">
    <source>
        <dbReference type="ARBA" id="ARBA00022553"/>
    </source>
</evidence>
<dbReference type="InterPro" id="IPR001789">
    <property type="entry name" value="Sig_transdc_resp-reg_receiver"/>
</dbReference>
<dbReference type="EMBL" id="VZPB01000053">
    <property type="protein sequence ID" value="KAB0576807.1"/>
    <property type="molecule type" value="Genomic_DNA"/>
</dbReference>
<feature type="domain" description="PAC" evidence="16">
    <location>
        <begin position="441"/>
        <end position="493"/>
    </location>
</feature>
<dbReference type="Gene3D" id="3.30.565.10">
    <property type="entry name" value="Histidine kinase-like ATPase, C-terminal domain"/>
    <property type="match status" value="1"/>
</dbReference>
<keyword evidence="6" id="KW-0418">Kinase</keyword>
<feature type="domain" description="PAS" evidence="15">
    <location>
        <begin position="250"/>
        <end position="297"/>
    </location>
</feature>
<evidence type="ECO:0000256" key="6">
    <source>
        <dbReference type="ARBA" id="ARBA00022777"/>
    </source>
</evidence>
<evidence type="ECO:0000259" key="16">
    <source>
        <dbReference type="PROSITE" id="PS50113"/>
    </source>
</evidence>
<organism evidence="17 18">
    <name type="scientific">Ideonella dechloratans</name>
    <dbReference type="NCBI Taxonomy" id="36863"/>
    <lineage>
        <taxon>Bacteria</taxon>
        <taxon>Pseudomonadati</taxon>
        <taxon>Pseudomonadota</taxon>
        <taxon>Betaproteobacteria</taxon>
        <taxon>Burkholderiales</taxon>
        <taxon>Sphaerotilaceae</taxon>
        <taxon>Ideonella</taxon>
    </lineage>
</organism>
<reference evidence="17 18" key="1">
    <citation type="submission" date="2019-09" db="EMBL/GenBank/DDBJ databases">
        <title>Draft genome sequences of 48 bacterial type strains from the CCUG.</title>
        <authorList>
            <person name="Tunovic T."/>
            <person name="Pineiro-Iglesias B."/>
            <person name="Unosson C."/>
            <person name="Inganas E."/>
            <person name="Ohlen M."/>
            <person name="Cardew S."/>
            <person name="Jensie-Markopoulos S."/>
            <person name="Salva-Serra F."/>
            <person name="Jaen-Luchoro D."/>
            <person name="Karlsson R."/>
            <person name="Svensson-Stadler L."/>
            <person name="Chun J."/>
            <person name="Moore E."/>
        </authorList>
    </citation>
    <scope>NUCLEOTIDE SEQUENCE [LARGE SCALE GENOMIC DNA]</scope>
    <source>
        <strain evidence="17 18">CCUG 30977</strain>
    </source>
</reference>
<dbReference type="OrthoDB" id="5290456at2"/>
<dbReference type="InterPro" id="IPR036097">
    <property type="entry name" value="HisK_dim/P_sf"/>
</dbReference>
<comment type="caution">
    <text evidence="17">The sequence shown here is derived from an EMBL/GenBank/DDBJ whole genome shotgun (WGS) entry which is preliminary data.</text>
</comment>
<dbReference type="SMART" id="SM00086">
    <property type="entry name" value="PAC"/>
    <property type="match status" value="2"/>
</dbReference>
<dbReference type="Pfam" id="PF00512">
    <property type="entry name" value="HisKA"/>
    <property type="match status" value="1"/>
</dbReference>
<keyword evidence="3 11" id="KW-0597">Phosphoprotein</keyword>
<dbReference type="InterPro" id="IPR035965">
    <property type="entry name" value="PAS-like_dom_sf"/>
</dbReference>
<dbReference type="FunFam" id="3.30.565.10:FF:000010">
    <property type="entry name" value="Sensor histidine kinase RcsC"/>
    <property type="match status" value="1"/>
</dbReference>
<evidence type="ECO:0000256" key="2">
    <source>
        <dbReference type="ARBA" id="ARBA00012438"/>
    </source>
</evidence>
<evidence type="ECO:0000256" key="9">
    <source>
        <dbReference type="ARBA" id="ARBA00058004"/>
    </source>
</evidence>
<dbReference type="InterPro" id="IPR005467">
    <property type="entry name" value="His_kinase_dom"/>
</dbReference>
<sequence>MARGPARSPHQPGAMDKPAPPLSARLRGAGPGLGLATGAVTAAVWQLWPSGGWAGWQLLGTLGAACLTGGLLGTWWTRQVLQQLAAPPAAPTESEWPPTLLATPEDTAPEPGPQAAARGLAALSSDAMFASLSLPLIAHAGPRILAINPAARALWGVPDEAALLQHPLPELFQVGDARTRVQAVLEQLSAPSGSPGAIDGPALCSVQLAGDTAQRVVQMRSMRVPLLGPQGMLSWLIPAESLLGQSLTSSQALLAHLVATSPDVITLTDLQTGRYVMVNPTFERITGLQAAEVLGRTSGDLGIWHDSAERQRLVDALRDRDTAQNLPATFRVRDGQLLHMQLSASRFTHEGSEYLVINARDITRAEQLRREYAAVLDTALFGIAVTRDAHFQMVNPRFEAMLGWPAGRLQGMHASQVWPTPTEHAEARARLLPRLEAGEHVDEEVRLKRRDGSLISCRLLAQAVHPQYGERDGIIWMAEDITERRQMDQDLARARDQAEAANRAKSTFLANTSHELRTPLNALLGLARLARDPGVDELRRRQYIEKISDSAETLSAIISDILDLSKIEAGKMHLDRLPFRLDGLLQNLHEAYGALADTKGLTMRLQRDPAVPDVVVGDPVRVRQILSNYLNNALKYTRTGGVVMAVHVLHGPVLRFEVIDTGTGIDAQAQARLFSPFTQVDSPVNRRNGGTGLGLSICRELARLMGGEVGVMSEPGHGSCFWAELPLPEASDVEIDSSTGSDGLDPVQGARILMVEDNPVNMMISVALLEQWGAVVEQAQDGLEAITAVDRASARGQPFDLVLMDVQMPGMTGHEATRELRKRYPPNVLPIVALTAAALTSEREEALGEGMNDFLTKPIDPHRLRTALVRLLRANQAANGP</sequence>
<dbReference type="PROSITE" id="PS50110">
    <property type="entry name" value="RESPONSE_REGULATORY"/>
    <property type="match status" value="1"/>
</dbReference>
<name>A0A643F854_IDEDE</name>
<dbReference type="GO" id="GO:0006355">
    <property type="term" value="P:regulation of DNA-templated transcription"/>
    <property type="evidence" value="ECO:0007669"/>
    <property type="project" value="InterPro"/>
</dbReference>
<dbReference type="Pfam" id="PF08448">
    <property type="entry name" value="PAS_4"/>
    <property type="match status" value="1"/>
</dbReference>
<dbReference type="Gene3D" id="1.10.287.130">
    <property type="match status" value="1"/>
</dbReference>
<dbReference type="Gene3D" id="3.40.50.2300">
    <property type="match status" value="1"/>
</dbReference>
<comment type="function">
    <text evidence="9">Member of the two-component regulatory system BvgS/BvgA. Phosphorylates BvgA via a four-step phosphorelay in response to environmental signals.</text>
</comment>
<dbReference type="NCBIfam" id="TIGR00229">
    <property type="entry name" value="sensory_box"/>
    <property type="match status" value="2"/>
</dbReference>